<dbReference type="Proteomes" id="UP000253729">
    <property type="component" value="Unassembled WGS sequence"/>
</dbReference>
<dbReference type="InterPro" id="IPR002403">
    <property type="entry name" value="Cyt_P450_E_grp-IV"/>
</dbReference>
<feature type="binding site" description="axial binding residue" evidence="8">
    <location>
        <position position="432"/>
    </location>
    <ligand>
        <name>heme</name>
        <dbReference type="ChEBI" id="CHEBI:30413"/>
    </ligand>
    <ligandPart>
        <name>Fe</name>
        <dbReference type="ChEBI" id="CHEBI:18248"/>
    </ligandPart>
</feature>
<evidence type="ECO:0000256" key="7">
    <source>
        <dbReference type="ARBA" id="ARBA00023033"/>
    </source>
</evidence>
<sequence>MTTWGIYYIALLIYRLWLSPLSRFPGSSLARATYWYEFYYDWFRPGQYFRRINEMHQRYGPIIQVTPDELHISDPSYYKHLFVTGGSRKTDMYPGTFRGTPFEGYIQIIKTHNVHRFLRGPIERYFSRNSMIAAEPRVKSCIKRFNSRMEEFEGTGRPVNMNYALLSLTVDLVSATVCEKPTKYLLDPDFNAAWFRTRMKGIMAVPLLAMLPKPLRYGTAGLFMWFVQFISSHTLVKKEYADCKYEQSFKDALRPSPTVNFDNTERTDAPKQQFGDNIYDLGGQLIQEGGIYPMSNCLQTIIINMALDSKKLHNLQNEIKTFLIENPETEVTWKEIEKLPYLDACLKEGLRLVGGGMRRTTREFPDTDLHVEGWTVPRGTPVGMSSYWMHMNPETFPEPEKFRPERWLQSEKNQDPLQHEYFVPYSKGSRDCLGKYLAHMGLCHIMFELYRPGALRLELYDTDEEIMKMGRGYLFSLPEMESEGVKVLVHSPA</sequence>
<dbReference type="RefSeq" id="XP_026623310.1">
    <property type="nucleotide sequence ID" value="XM_026769370.1"/>
</dbReference>
<keyword evidence="3 8" id="KW-0349">Heme</keyword>
<evidence type="ECO:0000256" key="3">
    <source>
        <dbReference type="ARBA" id="ARBA00022617"/>
    </source>
</evidence>
<dbReference type="InterPro" id="IPR050121">
    <property type="entry name" value="Cytochrome_P450_monoxygenase"/>
</dbReference>
<dbReference type="CDD" id="cd11062">
    <property type="entry name" value="CYP58-like"/>
    <property type="match status" value="1"/>
</dbReference>
<evidence type="ECO:0000256" key="9">
    <source>
        <dbReference type="SAM" id="SignalP"/>
    </source>
</evidence>
<dbReference type="GeneID" id="38137726"/>
<reference evidence="10 11" key="1">
    <citation type="submission" date="2018-07" db="EMBL/GenBank/DDBJ databases">
        <title>The genomes of Aspergillus section Nigri reveals drivers in fungal speciation.</title>
        <authorList>
            <consortium name="DOE Joint Genome Institute"/>
            <person name="Vesth T.C."/>
            <person name="Nybo J."/>
            <person name="Theobald S."/>
            <person name="Brandl J."/>
            <person name="Frisvad J.C."/>
            <person name="Nielsen K.F."/>
            <person name="Lyhne E.K."/>
            <person name="Kogle M.E."/>
            <person name="Kuo A."/>
            <person name="Riley R."/>
            <person name="Clum A."/>
            <person name="Nolan M."/>
            <person name="Lipzen A."/>
            <person name="Salamov A."/>
            <person name="Henrissat B."/>
            <person name="Wiebenga A."/>
            <person name="De vries R.P."/>
            <person name="Grigoriev I.V."/>
            <person name="Mortensen U.H."/>
            <person name="Andersen M.R."/>
            <person name="Baker S.E."/>
        </authorList>
    </citation>
    <scope>NUCLEOTIDE SEQUENCE [LARGE SCALE GENOMIC DNA]</scope>
    <source>
        <strain evidence="10 11">CBS 139.54b</strain>
    </source>
</reference>
<dbReference type="STRING" id="1341132.A0A3F3PTY2"/>
<dbReference type="GO" id="GO:0016705">
    <property type="term" value="F:oxidoreductase activity, acting on paired donors, with incorporation or reduction of molecular oxygen"/>
    <property type="evidence" value="ECO:0007669"/>
    <property type="project" value="InterPro"/>
</dbReference>
<organism evidence="10 11">
    <name type="scientific">Aspergillus welwitschiae</name>
    <dbReference type="NCBI Taxonomy" id="1341132"/>
    <lineage>
        <taxon>Eukaryota</taxon>
        <taxon>Fungi</taxon>
        <taxon>Dikarya</taxon>
        <taxon>Ascomycota</taxon>
        <taxon>Pezizomycotina</taxon>
        <taxon>Eurotiomycetes</taxon>
        <taxon>Eurotiomycetidae</taxon>
        <taxon>Eurotiales</taxon>
        <taxon>Aspergillaceae</taxon>
        <taxon>Aspergillus</taxon>
        <taxon>Aspergillus subgen. Circumdati</taxon>
    </lineage>
</organism>
<dbReference type="EMBL" id="KZ852061">
    <property type="protein sequence ID" value="RDH30288.1"/>
    <property type="molecule type" value="Genomic_DNA"/>
</dbReference>
<accession>A0A3F3PTY2</accession>
<evidence type="ECO:0000313" key="10">
    <source>
        <dbReference type="EMBL" id="RDH30288.1"/>
    </source>
</evidence>
<dbReference type="InterPro" id="IPR036396">
    <property type="entry name" value="Cyt_P450_sf"/>
</dbReference>
<evidence type="ECO:0000256" key="8">
    <source>
        <dbReference type="PIRSR" id="PIRSR602403-1"/>
    </source>
</evidence>
<feature type="chain" id="PRO_5017817020" evidence="9">
    <location>
        <begin position="19"/>
        <end position="493"/>
    </location>
</feature>
<dbReference type="SUPFAM" id="SSF48264">
    <property type="entry name" value="Cytochrome P450"/>
    <property type="match status" value="1"/>
</dbReference>
<dbReference type="Gene3D" id="1.10.630.10">
    <property type="entry name" value="Cytochrome P450"/>
    <property type="match status" value="1"/>
</dbReference>
<comment type="similarity">
    <text evidence="2">Belongs to the cytochrome P450 family.</text>
</comment>
<keyword evidence="9" id="KW-0732">Signal</keyword>
<evidence type="ECO:0000256" key="1">
    <source>
        <dbReference type="ARBA" id="ARBA00001971"/>
    </source>
</evidence>
<dbReference type="AlphaFoldDB" id="A0A3F3PTY2"/>
<keyword evidence="6 8" id="KW-0408">Iron</keyword>
<keyword evidence="5" id="KW-0560">Oxidoreductase</keyword>
<gene>
    <name evidence="10" type="ORF">BDQ94DRAFT_161352</name>
</gene>
<proteinExistence type="inferred from homology"/>
<dbReference type="GO" id="GO:0020037">
    <property type="term" value="F:heme binding"/>
    <property type="evidence" value="ECO:0007669"/>
    <property type="project" value="InterPro"/>
</dbReference>
<evidence type="ECO:0000256" key="4">
    <source>
        <dbReference type="ARBA" id="ARBA00022723"/>
    </source>
</evidence>
<dbReference type="PRINTS" id="PR00465">
    <property type="entry name" value="EP450IV"/>
</dbReference>
<evidence type="ECO:0000313" key="11">
    <source>
        <dbReference type="Proteomes" id="UP000253729"/>
    </source>
</evidence>
<evidence type="ECO:0000256" key="5">
    <source>
        <dbReference type="ARBA" id="ARBA00023002"/>
    </source>
</evidence>
<name>A0A3F3PTY2_9EURO</name>
<protein>
    <submittedName>
        <fullName evidence="10">Cytochrome P450</fullName>
    </submittedName>
</protein>
<keyword evidence="4 8" id="KW-0479">Metal-binding</keyword>
<comment type="cofactor">
    <cofactor evidence="1 8">
        <name>heme</name>
        <dbReference type="ChEBI" id="CHEBI:30413"/>
    </cofactor>
</comment>
<dbReference type="GO" id="GO:0004497">
    <property type="term" value="F:monooxygenase activity"/>
    <property type="evidence" value="ECO:0007669"/>
    <property type="project" value="UniProtKB-KW"/>
</dbReference>
<dbReference type="GO" id="GO:0005506">
    <property type="term" value="F:iron ion binding"/>
    <property type="evidence" value="ECO:0007669"/>
    <property type="project" value="InterPro"/>
</dbReference>
<feature type="signal peptide" evidence="9">
    <location>
        <begin position="1"/>
        <end position="18"/>
    </location>
</feature>
<keyword evidence="7" id="KW-0503">Monooxygenase</keyword>
<dbReference type="InterPro" id="IPR001128">
    <property type="entry name" value="Cyt_P450"/>
</dbReference>
<dbReference type="PANTHER" id="PTHR24305:SF157">
    <property type="entry name" value="N-ACETYLTRYPTOPHAN 6-HYDROXYLASE IVOC-RELATED"/>
    <property type="match status" value="1"/>
</dbReference>
<keyword evidence="11" id="KW-1185">Reference proteome</keyword>
<evidence type="ECO:0000256" key="6">
    <source>
        <dbReference type="ARBA" id="ARBA00023004"/>
    </source>
</evidence>
<dbReference type="PANTHER" id="PTHR24305">
    <property type="entry name" value="CYTOCHROME P450"/>
    <property type="match status" value="1"/>
</dbReference>
<evidence type="ECO:0000256" key="2">
    <source>
        <dbReference type="ARBA" id="ARBA00010617"/>
    </source>
</evidence>
<dbReference type="Pfam" id="PF00067">
    <property type="entry name" value="p450"/>
    <property type="match status" value="1"/>
</dbReference>